<keyword evidence="2" id="KW-1185">Reference proteome</keyword>
<protein>
    <submittedName>
        <fullName evidence="1">Uncharacterized protein</fullName>
    </submittedName>
</protein>
<organism evidence="1 2">
    <name type="scientific">Pseudobacteriovorax antillogorgiicola</name>
    <dbReference type="NCBI Taxonomy" id="1513793"/>
    <lineage>
        <taxon>Bacteria</taxon>
        <taxon>Pseudomonadati</taxon>
        <taxon>Bdellovibrionota</taxon>
        <taxon>Oligoflexia</taxon>
        <taxon>Oligoflexales</taxon>
        <taxon>Pseudobacteriovoracaceae</taxon>
        <taxon>Pseudobacteriovorax</taxon>
    </lineage>
</organism>
<gene>
    <name evidence="1" type="ORF">SAMN06296036_106181</name>
</gene>
<name>A0A1Y6BN95_9BACT</name>
<evidence type="ECO:0000313" key="1">
    <source>
        <dbReference type="EMBL" id="SMF18498.1"/>
    </source>
</evidence>
<accession>A0A1Y6BN95</accession>
<sequence>MGVNPVAQATCILTTKKNLKSEINADLIDKSEVLEQLILRSHKMIALKKFEELEALSQNILELALVSGYTSLVSDSIQLMTAARQENYTYALDTVIGMQGSHFSLKANTVDIVDAV</sequence>
<dbReference type="Proteomes" id="UP000192907">
    <property type="component" value="Unassembled WGS sequence"/>
</dbReference>
<dbReference type="RefSeq" id="WP_132317791.1">
    <property type="nucleotide sequence ID" value="NZ_FWZT01000006.1"/>
</dbReference>
<evidence type="ECO:0000313" key="2">
    <source>
        <dbReference type="Proteomes" id="UP000192907"/>
    </source>
</evidence>
<dbReference type="AlphaFoldDB" id="A0A1Y6BN95"/>
<dbReference type="EMBL" id="FWZT01000006">
    <property type="protein sequence ID" value="SMF18498.1"/>
    <property type="molecule type" value="Genomic_DNA"/>
</dbReference>
<reference evidence="2" key="1">
    <citation type="submission" date="2017-04" db="EMBL/GenBank/DDBJ databases">
        <authorList>
            <person name="Varghese N."/>
            <person name="Submissions S."/>
        </authorList>
    </citation>
    <scope>NUCLEOTIDE SEQUENCE [LARGE SCALE GENOMIC DNA]</scope>
    <source>
        <strain evidence="2">RKEM611</strain>
    </source>
</reference>
<proteinExistence type="predicted"/>